<protein>
    <recommendedName>
        <fullName evidence="3">DNA primase</fullName>
    </recommendedName>
</protein>
<dbReference type="RefSeq" id="WP_212220377.1">
    <property type="nucleotide sequence ID" value="NZ_JAGUCO010000043.1"/>
</dbReference>
<proteinExistence type="predicted"/>
<dbReference type="SUPFAM" id="SSF52540">
    <property type="entry name" value="P-loop containing nucleoside triphosphate hydrolases"/>
    <property type="match status" value="1"/>
</dbReference>
<feature type="non-terminal residue" evidence="1">
    <location>
        <position position="1"/>
    </location>
</feature>
<dbReference type="InterPro" id="IPR027417">
    <property type="entry name" value="P-loop_NTPase"/>
</dbReference>
<comment type="caution">
    <text evidence="1">The sequence shown here is derived from an EMBL/GenBank/DDBJ whole genome shotgun (WGS) entry which is preliminary data.</text>
</comment>
<name>A0ABS5K265_9BACT</name>
<dbReference type="Proteomes" id="UP000708576">
    <property type="component" value="Unassembled WGS sequence"/>
</dbReference>
<dbReference type="Gene3D" id="3.40.50.300">
    <property type="entry name" value="P-loop containing nucleotide triphosphate hydrolases"/>
    <property type="match status" value="1"/>
</dbReference>
<evidence type="ECO:0000313" key="1">
    <source>
        <dbReference type="EMBL" id="MBS2101150.1"/>
    </source>
</evidence>
<dbReference type="EMBL" id="JAGUCO010000043">
    <property type="protein sequence ID" value="MBS2101150.1"/>
    <property type="molecule type" value="Genomic_DNA"/>
</dbReference>
<gene>
    <name evidence="1" type="ORF">KEM10_22890</name>
</gene>
<evidence type="ECO:0008006" key="3">
    <source>
        <dbReference type="Google" id="ProtNLM"/>
    </source>
</evidence>
<organism evidence="1 2">
    <name type="scientific">Carboxylicivirga linearis</name>
    <dbReference type="NCBI Taxonomy" id="1628157"/>
    <lineage>
        <taxon>Bacteria</taxon>
        <taxon>Pseudomonadati</taxon>
        <taxon>Bacteroidota</taxon>
        <taxon>Bacteroidia</taxon>
        <taxon>Marinilabiliales</taxon>
        <taxon>Marinilabiliaceae</taxon>
        <taxon>Carboxylicivirga</taxon>
    </lineage>
</organism>
<evidence type="ECO:0000313" key="2">
    <source>
        <dbReference type="Proteomes" id="UP000708576"/>
    </source>
</evidence>
<sequence length="370" mass="42601">LALYRDIILDITGFFPFLFLFGDQGAGKSNFVNFFMHLFGEPNHGISLLNSTDKGFSRSLTQRSNALYYLKEYTNAIDKKTVDIFKTGYDGELYTMAQKSNDNKTTTLEISSACMVDGNELPTSEAALFARMIVLHFEDNKFSDETTEAYKTLLKEKENGFCNITRELFKYRSYFEKQFKKVFNEVFQQVKSVINAETELADRQIRHIALLLTPVKLLQAKLAFPFDLDTYKDAVIENAKMQDEMASDLKDVSIFWSAIAYKVADPYGDIRKDIHYVKDPIKKILYIKFKLLYPCYTDYVNKNKLHFLEMNSLRELLTAKGNKTFIPNSSQKSRKVKSYTHSALGSCYMFKYEDAETTNGIVIDDVELAI</sequence>
<accession>A0ABS5K265</accession>
<reference evidence="1 2" key="1">
    <citation type="journal article" date="2015" name="Int. J. Syst. Evol. Microbiol.">
        <title>Carboxylicivirga linearis sp. nov., isolated from a sea cucumber culture pond.</title>
        <authorList>
            <person name="Wang F.Q."/>
            <person name="Zhou Y.X."/>
            <person name="Lin X.Z."/>
            <person name="Chen G.J."/>
            <person name="Du Z.J."/>
        </authorList>
    </citation>
    <scope>NUCLEOTIDE SEQUENCE [LARGE SCALE GENOMIC DNA]</scope>
    <source>
        <strain evidence="1 2">FB218</strain>
    </source>
</reference>
<keyword evidence="2" id="KW-1185">Reference proteome</keyword>